<reference evidence="3" key="1">
    <citation type="submission" date="2017-02" db="EMBL/GenBank/DDBJ databases">
        <authorList>
            <person name="Varghese N."/>
            <person name="Submissions S."/>
        </authorList>
    </citation>
    <scope>NUCLEOTIDE SEQUENCE [LARGE SCALE GENOMIC DNA]</scope>
    <source>
        <strain evidence="3">UM2</strain>
    </source>
</reference>
<evidence type="ECO:0000256" key="1">
    <source>
        <dbReference type="SAM" id="Phobius"/>
    </source>
</evidence>
<evidence type="ECO:0000313" key="3">
    <source>
        <dbReference type="Proteomes" id="UP000189818"/>
    </source>
</evidence>
<dbReference type="AlphaFoldDB" id="A0A1T5BLA8"/>
<keyword evidence="3" id="KW-1185">Reference proteome</keyword>
<feature type="transmembrane region" description="Helical" evidence="1">
    <location>
        <begin position="71"/>
        <end position="89"/>
    </location>
</feature>
<sequence length="164" mass="17681">MGDIVARAIVVGVVAVLLFDLWGWALERFFGVRAPNWAILGRWLTPFVERPVPAQPGPPTFGTGERLLGTTAHYITGIVFAGALLLIMGRDWAERPTPLPALTMGLSTVVFAWFVIMPALGHGIAAAKTPFPGRIRIMTLMAHFVFGCGFFLGAIVAAWLVPLA</sequence>
<dbReference type="RefSeq" id="WP_079647895.1">
    <property type="nucleotide sequence ID" value="NZ_FUYM01000003.1"/>
</dbReference>
<proteinExistence type="predicted"/>
<dbReference type="Pfam" id="PF11158">
    <property type="entry name" value="DUF2938"/>
    <property type="match status" value="1"/>
</dbReference>
<keyword evidence="1" id="KW-0812">Transmembrane</keyword>
<organism evidence="2 3">
    <name type="scientific">Rhizorhabdus histidinilytica</name>
    <dbReference type="NCBI Taxonomy" id="439228"/>
    <lineage>
        <taxon>Bacteria</taxon>
        <taxon>Pseudomonadati</taxon>
        <taxon>Pseudomonadota</taxon>
        <taxon>Alphaproteobacteria</taxon>
        <taxon>Sphingomonadales</taxon>
        <taxon>Sphingomonadaceae</taxon>
        <taxon>Rhizorhabdus</taxon>
    </lineage>
</organism>
<accession>A0A1T5BLA8</accession>
<dbReference type="OrthoDB" id="9812539at2"/>
<dbReference type="InterPro" id="IPR021329">
    <property type="entry name" value="DUF2938"/>
</dbReference>
<dbReference type="STRING" id="439228.SAMN06295920_10390"/>
<keyword evidence="1" id="KW-0472">Membrane</keyword>
<dbReference type="Proteomes" id="UP000189818">
    <property type="component" value="Unassembled WGS sequence"/>
</dbReference>
<evidence type="ECO:0008006" key="4">
    <source>
        <dbReference type="Google" id="ProtNLM"/>
    </source>
</evidence>
<name>A0A1T5BLA8_9SPHN</name>
<feature type="transmembrane region" description="Helical" evidence="1">
    <location>
        <begin position="137"/>
        <end position="161"/>
    </location>
</feature>
<keyword evidence="1" id="KW-1133">Transmembrane helix</keyword>
<feature type="transmembrane region" description="Helical" evidence="1">
    <location>
        <begin position="6"/>
        <end position="26"/>
    </location>
</feature>
<feature type="transmembrane region" description="Helical" evidence="1">
    <location>
        <begin position="101"/>
        <end position="125"/>
    </location>
</feature>
<dbReference type="EMBL" id="FUYM01000003">
    <property type="protein sequence ID" value="SKB47907.1"/>
    <property type="molecule type" value="Genomic_DNA"/>
</dbReference>
<evidence type="ECO:0000313" key="2">
    <source>
        <dbReference type="EMBL" id="SKB47907.1"/>
    </source>
</evidence>
<gene>
    <name evidence="2" type="ORF">SAMN06295920_10390</name>
</gene>
<protein>
    <recommendedName>
        <fullName evidence="4">DUF2938 domain-containing protein</fullName>
    </recommendedName>
</protein>